<reference evidence="3" key="2">
    <citation type="submission" date="2023-01" db="EMBL/GenBank/DDBJ databases">
        <title>Draft genome sequence of Agaribacter marinus strain NBRC 110023.</title>
        <authorList>
            <person name="Sun Q."/>
            <person name="Mori K."/>
        </authorList>
    </citation>
    <scope>NUCLEOTIDE SEQUENCE</scope>
    <source>
        <strain evidence="3">NBRC 110023</strain>
    </source>
</reference>
<keyword evidence="2" id="KW-0732">Signal</keyword>
<dbReference type="AlphaFoldDB" id="A0AA37T0J1"/>
<sequence length="136" mass="15181">MKTLRYIYVCLLGLSFQPLFAIAQTPTTGEENTRSENAVNRIDAQNESDGVLRLQDTIRGNKEQPQVLSIVPWQLPTHKRIDATTEWQPIVDKMAPLERGQFLRELQLLGAENIADTGSSESNSASNSRSDHTGNE</sequence>
<comment type="caution">
    <text evidence="3">The sequence shown here is derived from an EMBL/GenBank/DDBJ whole genome shotgun (WGS) entry which is preliminary data.</text>
</comment>
<gene>
    <name evidence="3" type="ORF">GCM10007852_22440</name>
</gene>
<evidence type="ECO:0000313" key="3">
    <source>
        <dbReference type="EMBL" id="GLR71336.1"/>
    </source>
</evidence>
<feature type="signal peptide" evidence="2">
    <location>
        <begin position="1"/>
        <end position="21"/>
    </location>
</feature>
<evidence type="ECO:0000313" key="4">
    <source>
        <dbReference type="Proteomes" id="UP001156601"/>
    </source>
</evidence>
<keyword evidence="4" id="KW-1185">Reference proteome</keyword>
<evidence type="ECO:0000256" key="2">
    <source>
        <dbReference type="SAM" id="SignalP"/>
    </source>
</evidence>
<evidence type="ECO:0000256" key="1">
    <source>
        <dbReference type="SAM" id="MobiDB-lite"/>
    </source>
</evidence>
<feature type="region of interest" description="Disordered" evidence="1">
    <location>
        <begin position="114"/>
        <end position="136"/>
    </location>
</feature>
<protein>
    <submittedName>
        <fullName evidence="3">Uncharacterized protein</fullName>
    </submittedName>
</protein>
<organism evidence="3 4">
    <name type="scientific">Agaribacter marinus</name>
    <dbReference type="NCBI Taxonomy" id="1431249"/>
    <lineage>
        <taxon>Bacteria</taxon>
        <taxon>Pseudomonadati</taxon>
        <taxon>Pseudomonadota</taxon>
        <taxon>Gammaproteobacteria</taxon>
        <taxon>Alteromonadales</taxon>
        <taxon>Alteromonadaceae</taxon>
        <taxon>Agaribacter</taxon>
    </lineage>
</organism>
<accession>A0AA37T0J1</accession>
<proteinExistence type="predicted"/>
<dbReference type="Proteomes" id="UP001156601">
    <property type="component" value="Unassembled WGS sequence"/>
</dbReference>
<reference evidence="3" key="1">
    <citation type="journal article" date="2014" name="Int. J. Syst. Evol. Microbiol.">
        <title>Complete genome sequence of Corynebacterium casei LMG S-19264T (=DSM 44701T), isolated from a smear-ripened cheese.</title>
        <authorList>
            <consortium name="US DOE Joint Genome Institute (JGI-PGF)"/>
            <person name="Walter F."/>
            <person name="Albersmeier A."/>
            <person name="Kalinowski J."/>
            <person name="Ruckert C."/>
        </authorList>
    </citation>
    <scope>NUCLEOTIDE SEQUENCE</scope>
    <source>
        <strain evidence="3">NBRC 110023</strain>
    </source>
</reference>
<feature type="compositionally biased region" description="Low complexity" evidence="1">
    <location>
        <begin position="119"/>
        <end position="128"/>
    </location>
</feature>
<dbReference type="RefSeq" id="WP_284217696.1">
    <property type="nucleotide sequence ID" value="NZ_BSOT01000006.1"/>
</dbReference>
<name>A0AA37T0J1_9ALTE</name>
<feature type="chain" id="PRO_5041220645" evidence="2">
    <location>
        <begin position="22"/>
        <end position="136"/>
    </location>
</feature>
<dbReference type="EMBL" id="BSOT01000006">
    <property type="protein sequence ID" value="GLR71336.1"/>
    <property type="molecule type" value="Genomic_DNA"/>
</dbReference>